<evidence type="ECO:0000313" key="2">
    <source>
        <dbReference type="Proteomes" id="UP000287872"/>
    </source>
</evidence>
<evidence type="ECO:0000313" key="1">
    <source>
        <dbReference type="EMBL" id="GCD13162.1"/>
    </source>
</evidence>
<evidence type="ECO:0008006" key="3">
    <source>
        <dbReference type="Google" id="ProtNLM"/>
    </source>
</evidence>
<reference evidence="1 2" key="1">
    <citation type="submission" date="2018-11" db="EMBL/GenBank/DDBJ databases">
        <title>Genome sequencing and assembly of Clostridium tagluense strain A121.</title>
        <authorList>
            <person name="Murakami T."/>
            <person name="Segawa T."/>
            <person name="Shcherbakova V.A."/>
            <person name="Mori H."/>
            <person name="Yoshimura Y."/>
        </authorList>
    </citation>
    <scope>NUCLEOTIDE SEQUENCE [LARGE SCALE GENOMIC DNA]</scope>
    <source>
        <strain evidence="1 2">A121</strain>
    </source>
</reference>
<dbReference type="AlphaFoldDB" id="A0A401UUD2"/>
<keyword evidence="2" id="KW-1185">Reference proteome</keyword>
<protein>
    <recommendedName>
        <fullName evidence="3">HNH endonuclease</fullName>
    </recommendedName>
</protein>
<organism evidence="1 2">
    <name type="scientific">Clostridium tagluense</name>
    <dbReference type="NCBI Taxonomy" id="360422"/>
    <lineage>
        <taxon>Bacteria</taxon>
        <taxon>Bacillati</taxon>
        <taxon>Bacillota</taxon>
        <taxon>Clostridia</taxon>
        <taxon>Eubacteriales</taxon>
        <taxon>Clostridiaceae</taxon>
        <taxon>Clostridium</taxon>
    </lineage>
</organism>
<dbReference type="Proteomes" id="UP000287872">
    <property type="component" value="Unassembled WGS sequence"/>
</dbReference>
<sequence length="133" mass="16273">MDKCCTECKAKVKKDKAESNKIYDESVRQLRDKQYTQFYHSKQWRQVVEIVKSMYNYIDIYSYYVLHKIEYGKICHHCRELKVDGWNDRLNANMIVYLTHDNHEKIHKMLEKDYEGTVKMLEGLMKRYNEEFN</sequence>
<name>A0A401UUD2_9CLOT</name>
<dbReference type="EMBL" id="BHYK01000063">
    <property type="protein sequence ID" value="GCD13162.1"/>
    <property type="molecule type" value="Genomic_DNA"/>
</dbReference>
<accession>A0A401UUD2</accession>
<comment type="caution">
    <text evidence="1">The sequence shown here is derived from an EMBL/GenBank/DDBJ whole genome shotgun (WGS) entry which is preliminary data.</text>
</comment>
<gene>
    <name evidence="1" type="ORF">Ctaglu_47850</name>
</gene>
<proteinExistence type="predicted"/>